<dbReference type="Gene3D" id="3.20.20.105">
    <property type="entry name" value="Queuine tRNA-ribosyltransferase-like"/>
    <property type="match status" value="1"/>
</dbReference>
<dbReference type="EMBL" id="BMQO01000021">
    <property type="protein sequence ID" value="GGS37630.1"/>
    <property type="molecule type" value="Genomic_DNA"/>
</dbReference>
<evidence type="ECO:0000313" key="4">
    <source>
        <dbReference type="Proteomes" id="UP000620633"/>
    </source>
</evidence>
<dbReference type="PANTHER" id="PTHR46499">
    <property type="entry name" value="QUEUINE TRNA-RIBOSYLTRANSFERASE"/>
    <property type="match status" value="1"/>
</dbReference>
<reference evidence="4" key="1">
    <citation type="journal article" date="2019" name="Int. J. Syst. Evol. Microbiol.">
        <title>The Global Catalogue of Microorganisms (GCM) 10K type strain sequencing project: providing services to taxonomists for standard genome sequencing and annotation.</title>
        <authorList>
            <consortium name="The Broad Institute Genomics Platform"/>
            <consortium name="The Broad Institute Genome Sequencing Center for Infectious Disease"/>
            <person name="Wu L."/>
            <person name="Ma J."/>
        </authorList>
    </citation>
    <scope>NUCLEOTIDE SEQUENCE [LARGE SCALE GENOMIC DNA]</scope>
    <source>
        <strain evidence="4">JCM 31406</strain>
    </source>
</reference>
<name>A0ABQ2STJ1_9DEIO</name>
<dbReference type="PANTHER" id="PTHR46499:SF1">
    <property type="entry name" value="QUEUINE TRNA-RIBOSYLTRANSFERASE"/>
    <property type="match status" value="1"/>
</dbReference>
<dbReference type="RefSeq" id="WP_189103308.1">
    <property type="nucleotide sequence ID" value="NZ_BMQO01000021.1"/>
</dbReference>
<protein>
    <recommendedName>
        <fullName evidence="2">tRNA-guanine(15) transglycosylase-like domain-containing protein</fullName>
    </recommendedName>
</protein>
<keyword evidence="1" id="KW-0819">tRNA processing</keyword>
<gene>
    <name evidence="3" type="ORF">GCM10008961_31490</name>
</gene>
<dbReference type="InterPro" id="IPR050076">
    <property type="entry name" value="ArchSynthase1/Queuine_TRR"/>
</dbReference>
<dbReference type="Proteomes" id="UP000620633">
    <property type="component" value="Unassembled WGS sequence"/>
</dbReference>
<proteinExistence type="predicted"/>
<dbReference type="SUPFAM" id="SSF51713">
    <property type="entry name" value="tRNA-guanine transglycosylase"/>
    <property type="match status" value="1"/>
</dbReference>
<keyword evidence="4" id="KW-1185">Reference proteome</keyword>
<evidence type="ECO:0000259" key="2">
    <source>
        <dbReference type="Pfam" id="PF01702"/>
    </source>
</evidence>
<accession>A0ABQ2STJ1</accession>
<sequence length="297" mass="32178">MTRTLTTRKGPLHFPAFVPVTTFGEKYPLDDLIRPYLPRLAPAVMVSAFFLQDAREAPDLSVPLLVDSGGFASVFTAAAVTRTRAGLGVIDYQGRRITPGSVLDLQERVADVGFTLDLLIPPGLPTRDARRYHTLTRANALWALHNRRRTDLPLYGVVQGWDAQAAAELAQEYREAGFDGVAIGGLVPRLSQPDVVDDVIRAVRAAAGDLPIHAFGIGHPDHVARVSRLGVDSVDSSSYVKYAADGRLYSAPQVRHAHLTPHERVHLALCNLAAATGASLPLPAARFSTLTTRTLQR</sequence>
<evidence type="ECO:0000313" key="3">
    <source>
        <dbReference type="EMBL" id="GGS37630.1"/>
    </source>
</evidence>
<dbReference type="InterPro" id="IPR036511">
    <property type="entry name" value="TGT-like_sf"/>
</dbReference>
<dbReference type="NCBIfam" id="TIGR00449">
    <property type="entry name" value="tgt_general"/>
    <property type="match status" value="1"/>
</dbReference>
<dbReference type="InterPro" id="IPR002616">
    <property type="entry name" value="tRNA_ribo_trans-like"/>
</dbReference>
<evidence type="ECO:0000256" key="1">
    <source>
        <dbReference type="ARBA" id="ARBA00022694"/>
    </source>
</evidence>
<organism evidence="3 4">
    <name type="scientific">Deinococcus knuensis</name>
    <dbReference type="NCBI Taxonomy" id="1837380"/>
    <lineage>
        <taxon>Bacteria</taxon>
        <taxon>Thermotogati</taxon>
        <taxon>Deinococcota</taxon>
        <taxon>Deinococci</taxon>
        <taxon>Deinococcales</taxon>
        <taxon>Deinococcaceae</taxon>
        <taxon>Deinococcus</taxon>
    </lineage>
</organism>
<feature type="domain" description="tRNA-guanine(15) transglycosylase-like" evidence="2">
    <location>
        <begin position="61"/>
        <end position="250"/>
    </location>
</feature>
<comment type="caution">
    <text evidence="3">The sequence shown here is derived from an EMBL/GenBank/DDBJ whole genome shotgun (WGS) entry which is preliminary data.</text>
</comment>
<dbReference type="Pfam" id="PF01702">
    <property type="entry name" value="TGT"/>
    <property type="match status" value="1"/>
</dbReference>